<name>A0A2H0A733_9BACT</name>
<dbReference type="SUPFAM" id="SSF53474">
    <property type="entry name" value="alpha/beta-Hydrolases"/>
    <property type="match status" value="1"/>
</dbReference>
<organism evidence="2 3">
    <name type="scientific">Candidatus Desantisbacteria bacterium CG23_combo_of_CG06-09_8_20_14_all_40_23</name>
    <dbReference type="NCBI Taxonomy" id="1974550"/>
    <lineage>
        <taxon>Bacteria</taxon>
        <taxon>Candidatus Desantisiibacteriota</taxon>
    </lineage>
</organism>
<dbReference type="PANTHER" id="PTHR22946">
    <property type="entry name" value="DIENELACTONE HYDROLASE DOMAIN-CONTAINING PROTEIN-RELATED"/>
    <property type="match status" value="1"/>
</dbReference>
<evidence type="ECO:0000313" key="2">
    <source>
        <dbReference type="EMBL" id="PIP40278.1"/>
    </source>
</evidence>
<reference evidence="2 3" key="1">
    <citation type="submission" date="2017-09" db="EMBL/GenBank/DDBJ databases">
        <title>Depth-based differentiation of microbial function through sediment-hosted aquifers and enrichment of novel symbionts in the deep terrestrial subsurface.</title>
        <authorList>
            <person name="Probst A.J."/>
            <person name="Ladd B."/>
            <person name="Jarett J.K."/>
            <person name="Geller-Mcgrath D.E."/>
            <person name="Sieber C.M."/>
            <person name="Emerson J.B."/>
            <person name="Anantharaman K."/>
            <person name="Thomas B.C."/>
            <person name="Malmstrom R."/>
            <person name="Stieglmeier M."/>
            <person name="Klingl A."/>
            <person name="Woyke T."/>
            <person name="Ryan C.M."/>
            <person name="Banfield J.F."/>
        </authorList>
    </citation>
    <scope>NUCLEOTIDE SEQUENCE [LARGE SCALE GENOMIC DNA]</scope>
    <source>
        <strain evidence="2">CG23_combo_of_CG06-09_8_20_14_all_40_23</strain>
    </source>
</reference>
<gene>
    <name evidence="2" type="ORF">COX18_07225</name>
</gene>
<dbReference type="InterPro" id="IPR029058">
    <property type="entry name" value="AB_hydrolase_fold"/>
</dbReference>
<dbReference type="Pfam" id="PF06500">
    <property type="entry name" value="FrsA-like"/>
    <property type="match status" value="1"/>
</dbReference>
<accession>A0A2H0A733</accession>
<dbReference type="EMBL" id="PCSH01000129">
    <property type="protein sequence ID" value="PIP40278.1"/>
    <property type="molecule type" value="Genomic_DNA"/>
</dbReference>
<dbReference type="Gene3D" id="3.40.50.1820">
    <property type="entry name" value="alpha/beta hydrolase"/>
    <property type="match status" value="1"/>
</dbReference>
<keyword evidence="1" id="KW-0378">Hydrolase</keyword>
<sequence length="294" mass="33794">MYAANCYRLAQYHLLQDIPEKQELLSLSMELYEKAIDLSEPKILKIQIPFHGIKIKGYLHLPNKSSHSPCVICIPGLGHNKESMHNWCQYGVQRGMAVFCGDGYGYGETRVIQGKRLNIKEFDKYVEVVIDYLSTYSEIEANQIGIIGDCFGGYLAFRAAAMDKRIKGCALVEAILEFGQHQLHNNSVPALIIYHLDENEIRFLEKIGSDFYKPEFENTCPIYIVHAETDKLIPISLAKNLFNFIKGEKYLKIVNGKTCYNNYFINHYNTVLDELSRCVPDVWDWIGMVLKRTF</sequence>
<dbReference type="InterPro" id="IPR050261">
    <property type="entry name" value="FrsA_esterase"/>
</dbReference>
<proteinExistence type="predicted"/>
<protein>
    <recommendedName>
        <fullName evidence="4">Peptidase S9 prolyl oligopeptidase catalytic domain-containing protein</fullName>
    </recommendedName>
</protein>
<evidence type="ECO:0000313" key="3">
    <source>
        <dbReference type="Proteomes" id="UP000231067"/>
    </source>
</evidence>
<dbReference type="GO" id="GO:0016787">
    <property type="term" value="F:hydrolase activity"/>
    <property type="evidence" value="ECO:0007669"/>
    <property type="project" value="UniProtKB-KW"/>
</dbReference>
<dbReference type="InterPro" id="IPR010520">
    <property type="entry name" value="FrsA-like"/>
</dbReference>
<comment type="caution">
    <text evidence="2">The sequence shown here is derived from an EMBL/GenBank/DDBJ whole genome shotgun (WGS) entry which is preliminary data.</text>
</comment>
<dbReference type="Proteomes" id="UP000231067">
    <property type="component" value="Unassembled WGS sequence"/>
</dbReference>
<dbReference type="PANTHER" id="PTHR22946:SF12">
    <property type="entry name" value="CONIDIAL PIGMENT BIOSYNTHESIS PROTEIN AYG1 (AFU_ORTHOLOGUE AFUA_2G17550)"/>
    <property type="match status" value="1"/>
</dbReference>
<evidence type="ECO:0008006" key="4">
    <source>
        <dbReference type="Google" id="ProtNLM"/>
    </source>
</evidence>
<dbReference type="AlphaFoldDB" id="A0A2H0A733"/>
<evidence type="ECO:0000256" key="1">
    <source>
        <dbReference type="ARBA" id="ARBA00022801"/>
    </source>
</evidence>